<name>A0A366MUI5_9BACT</name>
<dbReference type="PANTHER" id="PTHR13891:SF1">
    <property type="entry name" value="CYTOCHROME C OXIDASE ASSEMBLY FACTOR 7"/>
    <property type="match status" value="1"/>
</dbReference>
<feature type="domain" description="Lcl C-terminal" evidence="9">
    <location>
        <begin position="258"/>
        <end position="372"/>
    </location>
</feature>
<keyword evidence="6" id="KW-0802">TPR repeat</keyword>
<keyword evidence="8" id="KW-0046">Antibiotic resistance</keyword>
<evidence type="ECO:0000313" key="10">
    <source>
        <dbReference type="EMBL" id="RBQ29905.1"/>
    </source>
</evidence>
<evidence type="ECO:0000313" key="11">
    <source>
        <dbReference type="Proteomes" id="UP000252669"/>
    </source>
</evidence>
<evidence type="ECO:0000256" key="5">
    <source>
        <dbReference type="ARBA" id="ARBA00022801"/>
    </source>
</evidence>
<comment type="similarity">
    <text evidence="2">Belongs to the hcp beta-lactamase family.</text>
</comment>
<sequence length="399" mass="47135">MKYFLISLFLFNFLYADMQDGIKEYKNENKQKALEIFRNSCDNKEIFNCLNAGNMFLTGKVLEKNMDYAKEFYKRSCDLKVYNGCFILGKIYMQEKNNDKALEYLDISCDKNFTEACLLSAVLYKKVYENNKQYISYLNKTCEKDDYQICSKLGIIYYIGEDGVEKDNVKAFKHFDKACIYGNLNEACMMKGYMTEVGYGIEQNYFEAETIYQDLCAKNYEDGCKALKNFYKTIDIKTNKSYLASKKELIEKQKAKNYVIDSTTKLMWQDDIDSITIQRDYNGAVKYCEELILGGFYDWRLPNRVELLTLYYKNNPTKFLSTLKNAKLERYWSSTKTGYQDSGYSSDYSDEDFLFSSVRTSTDWKYYVRCVRGEELDERSYDINHHKNELVKMKIIRIK</sequence>
<evidence type="ECO:0000256" key="4">
    <source>
        <dbReference type="ARBA" id="ARBA00022737"/>
    </source>
</evidence>
<proteinExistence type="inferred from homology"/>
<keyword evidence="5" id="KW-0378">Hydrolase</keyword>
<keyword evidence="7" id="KW-1015">Disulfide bond</keyword>
<dbReference type="EC" id="3.5.2.6" evidence="3"/>
<protein>
    <recommendedName>
        <fullName evidence="3">beta-lactamase</fullName>
        <ecNumber evidence="3">3.5.2.6</ecNumber>
    </recommendedName>
</protein>
<dbReference type="GO" id="GO:0008800">
    <property type="term" value="F:beta-lactamase activity"/>
    <property type="evidence" value="ECO:0007669"/>
    <property type="project" value="UniProtKB-EC"/>
</dbReference>
<evidence type="ECO:0000256" key="6">
    <source>
        <dbReference type="ARBA" id="ARBA00022803"/>
    </source>
</evidence>
<comment type="catalytic activity">
    <reaction evidence="1">
        <text>a beta-lactam + H2O = a substituted beta-amino acid</text>
        <dbReference type="Rhea" id="RHEA:20401"/>
        <dbReference type="ChEBI" id="CHEBI:15377"/>
        <dbReference type="ChEBI" id="CHEBI:35627"/>
        <dbReference type="ChEBI" id="CHEBI:140347"/>
        <dbReference type="EC" id="3.5.2.6"/>
    </reaction>
</comment>
<evidence type="ECO:0000256" key="3">
    <source>
        <dbReference type="ARBA" id="ARBA00012865"/>
    </source>
</evidence>
<dbReference type="SMART" id="SM00671">
    <property type="entry name" value="SEL1"/>
    <property type="match status" value="4"/>
</dbReference>
<dbReference type="InterPro" id="IPR040239">
    <property type="entry name" value="HcpB-like"/>
</dbReference>
<keyword evidence="4" id="KW-0677">Repeat</keyword>
<dbReference type="InterPro" id="IPR011990">
    <property type="entry name" value="TPR-like_helical_dom_sf"/>
</dbReference>
<dbReference type="InterPro" id="IPR006597">
    <property type="entry name" value="Sel1-like"/>
</dbReference>
<evidence type="ECO:0000256" key="2">
    <source>
        <dbReference type="ARBA" id="ARBA00008486"/>
    </source>
</evidence>
<evidence type="ECO:0000259" key="9">
    <source>
        <dbReference type="Pfam" id="PF07603"/>
    </source>
</evidence>
<dbReference type="Gene3D" id="1.25.40.10">
    <property type="entry name" value="Tetratricopeptide repeat domain"/>
    <property type="match status" value="1"/>
</dbReference>
<dbReference type="EMBL" id="PDKB01000002">
    <property type="protein sequence ID" value="RBQ29905.1"/>
    <property type="molecule type" value="Genomic_DNA"/>
</dbReference>
<comment type="caution">
    <text evidence="10">The sequence shown here is derived from an EMBL/GenBank/DDBJ whole genome shotgun (WGS) entry which is preliminary data.</text>
</comment>
<dbReference type="Proteomes" id="UP000252669">
    <property type="component" value="Unassembled WGS sequence"/>
</dbReference>
<reference evidence="10 11" key="1">
    <citation type="submission" date="2017-10" db="EMBL/GenBank/DDBJ databases">
        <title>Genomics of the genus Arcobacter.</title>
        <authorList>
            <person name="Perez-Cataluna A."/>
            <person name="Figueras M.J."/>
        </authorList>
    </citation>
    <scope>NUCLEOTIDE SEQUENCE [LARGE SCALE GENOMIC DNA]</scope>
    <source>
        <strain evidence="10 11">CECT 9230</strain>
    </source>
</reference>
<evidence type="ECO:0000256" key="8">
    <source>
        <dbReference type="ARBA" id="ARBA00023251"/>
    </source>
</evidence>
<dbReference type="SUPFAM" id="SSF81901">
    <property type="entry name" value="HCP-like"/>
    <property type="match status" value="1"/>
</dbReference>
<evidence type="ECO:0000256" key="7">
    <source>
        <dbReference type="ARBA" id="ARBA00023157"/>
    </source>
</evidence>
<dbReference type="Pfam" id="PF08238">
    <property type="entry name" value="Sel1"/>
    <property type="match status" value="4"/>
</dbReference>
<gene>
    <name evidence="10" type="ORF">CRU91_01105</name>
</gene>
<dbReference type="InterPro" id="IPR011460">
    <property type="entry name" value="Lcl_C"/>
</dbReference>
<evidence type="ECO:0000256" key="1">
    <source>
        <dbReference type="ARBA" id="ARBA00001526"/>
    </source>
</evidence>
<dbReference type="AlphaFoldDB" id="A0A366MUI5"/>
<keyword evidence="11" id="KW-1185">Reference proteome</keyword>
<dbReference type="GO" id="GO:0046677">
    <property type="term" value="P:response to antibiotic"/>
    <property type="evidence" value="ECO:0007669"/>
    <property type="project" value="UniProtKB-KW"/>
</dbReference>
<dbReference type="Pfam" id="PF07603">
    <property type="entry name" value="Lcl_C"/>
    <property type="match status" value="1"/>
</dbReference>
<dbReference type="OrthoDB" id="9772133at2"/>
<organism evidence="10 11">
    <name type="scientific">Aliarcobacter vitoriensis</name>
    <dbReference type="NCBI Taxonomy" id="2011099"/>
    <lineage>
        <taxon>Bacteria</taxon>
        <taxon>Pseudomonadati</taxon>
        <taxon>Campylobacterota</taxon>
        <taxon>Epsilonproteobacteria</taxon>
        <taxon>Campylobacterales</taxon>
        <taxon>Arcobacteraceae</taxon>
        <taxon>Aliarcobacter</taxon>
    </lineage>
</organism>
<accession>A0A366MUI5</accession>
<dbReference type="RefSeq" id="WP_113892533.1">
    <property type="nucleotide sequence ID" value="NZ_JANJGA010000003.1"/>
</dbReference>
<dbReference type="PANTHER" id="PTHR13891">
    <property type="entry name" value="CYTOCHROME C OXIDASE ASSEMBLY FACTOR 7"/>
    <property type="match status" value="1"/>
</dbReference>